<feature type="compositionally biased region" description="Basic and acidic residues" evidence="1">
    <location>
        <begin position="713"/>
        <end position="723"/>
    </location>
</feature>
<feature type="compositionally biased region" description="Polar residues" evidence="1">
    <location>
        <begin position="20"/>
        <end position="41"/>
    </location>
</feature>
<feature type="compositionally biased region" description="Polar residues" evidence="1">
    <location>
        <begin position="774"/>
        <end position="785"/>
    </location>
</feature>
<reference evidence="2 3" key="1">
    <citation type="journal article" date="2022" name="bioRxiv">
        <title>Genomics of Preaxostyla Flagellates Illuminates Evolutionary Transitions and the Path Towards Mitochondrial Loss.</title>
        <authorList>
            <person name="Novak L.V.F."/>
            <person name="Treitli S.C."/>
            <person name="Pyrih J."/>
            <person name="Halakuc P."/>
            <person name="Pipaliya S.V."/>
            <person name="Vacek V."/>
            <person name="Brzon O."/>
            <person name="Soukal P."/>
            <person name="Eme L."/>
            <person name="Dacks J.B."/>
            <person name="Karnkowska A."/>
            <person name="Elias M."/>
            <person name="Hampl V."/>
        </authorList>
    </citation>
    <scope>NUCLEOTIDE SEQUENCE [LARGE SCALE GENOMIC DNA]</scope>
    <source>
        <strain evidence="2">NAU3</strain>
        <tissue evidence="2">Gut</tissue>
    </source>
</reference>
<feature type="compositionally biased region" description="Low complexity" evidence="1">
    <location>
        <begin position="786"/>
        <end position="812"/>
    </location>
</feature>
<feature type="compositionally biased region" description="Polar residues" evidence="1">
    <location>
        <begin position="883"/>
        <end position="907"/>
    </location>
</feature>
<name>A0ABQ9YG55_9EUKA</name>
<dbReference type="Proteomes" id="UP001281761">
    <property type="component" value="Unassembled WGS sequence"/>
</dbReference>
<feature type="region of interest" description="Disordered" evidence="1">
    <location>
        <begin position="697"/>
        <end position="746"/>
    </location>
</feature>
<feature type="region of interest" description="Disordered" evidence="1">
    <location>
        <begin position="764"/>
        <end position="815"/>
    </location>
</feature>
<feature type="compositionally biased region" description="Polar residues" evidence="1">
    <location>
        <begin position="180"/>
        <end position="196"/>
    </location>
</feature>
<feature type="compositionally biased region" description="Low complexity" evidence="1">
    <location>
        <begin position="908"/>
        <end position="943"/>
    </location>
</feature>
<feature type="compositionally biased region" description="Pro residues" evidence="1">
    <location>
        <begin position="650"/>
        <end position="660"/>
    </location>
</feature>
<evidence type="ECO:0000256" key="1">
    <source>
        <dbReference type="SAM" id="MobiDB-lite"/>
    </source>
</evidence>
<feature type="compositionally biased region" description="Low complexity" evidence="1">
    <location>
        <begin position="201"/>
        <end position="213"/>
    </location>
</feature>
<organism evidence="2 3">
    <name type="scientific">Blattamonas nauphoetae</name>
    <dbReference type="NCBI Taxonomy" id="2049346"/>
    <lineage>
        <taxon>Eukaryota</taxon>
        <taxon>Metamonada</taxon>
        <taxon>Preaxostyla</taxon>
        <taxon>Oxymonadida</taxon>
        <taxon>Blattamonas</taxon>
    </lineage>
</organism>
<feature type="region of interest" description="Disordered" evidence="1">
    <location>
        <begin position="356"/>
        <end position="383"/>
    </location>
</feature>
<sequence>MQKHSFNRHFLSSVADQPFHSANQNPPSKHTTPKKLTQFPSTIRIKSPEPESSDEYESPLSPWADNPPHLTSPIHRPPSEKLSDGVSDISPPLPLSSTSKHVTLGSLSSSSNSRILPDDDIEPVSPLGSQLSPPPRASLPLLSHRLQSSLFTSAPSMPASQRPTRFSQMLPPVTRKPGKMSQSQRYTPLSFGSPQSRKPESTQSSSFTSSLVSTESQLTPLDFRHSQLRFESQDETKLLSPVIDDALFSPDVSINSQTSRPTTFHPTPFPSIMESVNTQSIPDDLATPIKYTQIDPIETITPLTRTGFATPEQHLLHTVSPKEEKTLAEALTEFTEAVVIESDSESEDLMAIQSPIDTPHKDTHTSTLKSIKSPPAFFSESSSNRPIIISSSSNALESQSSSGMTDSGSPTGQYCLYSLAEEPSHFQFDSPTRRPRHTRNLVFLLPTFQRLDQPMSCRLQYFTSNQPVPVPFHQKHKSTFILYSSSIKEYPFLASFVANRRMSLWMVPQAEAKPIMLTSLAVDDYSSLLNTSTSLEPFMTHFVSHNIFLVFCRSFTIDEQIVVPMEKEPPHEEESRQNNHLDDEPILPMQALVADEAETHLRSEDDVISLLSNQDIPSQKNQTPESVRPNSLTSDERPSANTQSNNTSPTSPPSHNPPQPVAHFNPFSPNRYTHISQADHDYDSYIDLDTQPLRTQTLSLAAPKPLRQSRTSTRLDEQERDSDTSLYLSMSNKNRGGPQVFSDLSNNPYISQHAQRRHVSSFEIPDGAMIPPSSFGSNSTNTPYYSSQKSQHASQTQSSSQSQNTLTHSQLSRMTPHTYRAYHDKRKEKKNGVKSILVQFTDGIRYADIPLIARNKKDRPQHGRITSAMKAQFLKQMKEKSQLKQNSGSQSGTRGSASLETDQSTAAQSDSTETETQTDSSETPTLSDSTQTQTQSDSETSSDSTEEESDSGSRPTMLRDPPANSQDKNEGSGEQIEADESDQTEPSSVPSTPSKSPLSLVVFRLDGREPVLLGQGEVSIAKRPRLFHPLVSSITHETPHTVTISTAVSFCSHNLYFLRQTLQTVSQTPDLHHLEKIKLDPNATEISPSSLSLPKPKTKWRIQHRTEIAPNPAHSLPPSTHPKCKFTSPLTSLLLLEATNRVFQVIMPVKTLGIKRTPQKDIRRAPSLPKSVLGEDPECVCLAAVADKHLHLWLPLTTAGIVGPTSHRSVSIRSLVQLLQERSLASGVLKDTITLSPLPKLYTNLESGIVLHSSGNLMSRGHSFSLMLTGEIEDAPRLSRNEENAQKRKFSFLLPRMYSFKIGLTIVFCSNSFVQLELRHSSFTLHN</sequence>
<evidence type="ECO:0000313" key="3">
    <source>
        <dbReference type="Proteomes" id="UP001281761"/>
    </source>
</evidence>
<feature type="compositionally biased region" description="Polar residues" evidence="1">
    <location>
        <begin position="153"/>
        <end position="167"/>
    </location>
</feature>
<feature type="region of interest" description="Disordered" evidence="1">
    <location>
        <begin position="612"/>
        <end position="674"/>
    </location>
</feature>
<comment type="caution">
    <text evidence="2">The sequence shown here is derived from an EMBL/GenBank/DDBJ whole genome shotgun (WGS) entry which is preliminary data.</text>
</comment>
<proteinExistence type="predicted"/>
<feature type="compositionally biased region" description="Low complexity" evidence="1">
    <location>
        <begin position="639"/>
        <end position="649"/>
    </location>
</feature>
<feature type="compositionally biased region" description="Low complexity" evidence="1">
    <location>
        <begin position="986"/>
        <end position="996"/>
    </location>
</feature>
<feature type="compositionally biased region" description="Polar residues" evidence="1">
    <location>
        <begin position="612"/>
        <end position="633"/>
    </location>
</feature>
<feature type="compositionally biased region" description="Polar residues" evidence="1">
    <location>
        <begin position="724"/>
        <end position="734"/>
    </location>
</feature>
<feature type="region of interest" description="Disordered" evidence="1">
    <location>
        <begin position="1"/>
        <end position="139"/>
    </location>
</feature>
<accession>A0ABQ9YG55</accession>
<feature type="region of interest" description="Disordered" evidence="1">
    <location>
        <begin position="153"/>
        <end position="213"/>
    </location>
</feature>
<feature type="region of interest" description="Disordered" evidence="1">
    <location>
        <begin position="877"/>
        <end position="996"/>
    </location>
</feature>
<evidence type="ECO:0000313" key="2">
    <source>
        <dbReference type="EMBL" id="KAK2962744.1"/>
    </source>
</evidence>
<keyword evidence="3" id="KW-1185">Reference proteome</keyword>
<dbReference type="EMBL" id="JARBJD010000009">
    <property type="protein sequence ID" value="KAK2962744.1"/>
    <property type="molecule type" value="Genomic_DNA"/>
</dbReference>
<gene>
    <name evidence="2" type="ORF">BLNAU_2177</name>
</gene>
<protein>
    <submittedName>
        <fullName evidence="2">Uncharacterized protein</fullName>
    </submittedName>
</protein>